<dbReference type="EMBL" id="MLAK01001470">
    <property type="protein sequence ID" value="OHS92777.1"/>
    <property type="molecule type" value="Genomic_DNA"/>
</dbReference>
<dbReference type="SMART" id="SM01411">
    <property type="entry name" value="Ephrin_rec_like"/>
    <property type="match status" value="1"/>
</dbReference>
<feature type="domain" description="Tyrosine-protein kinase ephrin type A/B receptor-like" evidence="2">
    <location>
        <begin position="321"/>
        <end position="368"/>
    </location>
</feature>
<evidence type="ECO:0000313" key="3">
    <source>
        <dbReference type="EMBL" id="OHS92777.1"/>
    </source>
</evidence>
<dbReference type="InterPro" id="IPR009030">
    <property type="entry name" value="Growth_fac_rcpt_cys_sf"/>
</dbReference>
<dbReference type="VEuPathDB" id="TrichDB:TRFO_12339"/>
<evidence type="ECO:0000313" key="4">
    <source>
        <dbReference type="Proteomes" id="UP000179807"/>
    </source>
</evidence>
<dbReference type="OrthoDB" id="382013at2759"/>
<protein>
    <recommendedName>
        <fullName evidence="2">Tyrosine-protein kinase ephrin type A/B receptor-like domain-containing protein</fullName>
    </recommendedName>
</protein>
<comment type="caution">
    <text evidence="3">The sequence shown here is derived from an EMBL/GenBank/DDBJ whole genome shotgun (WGS) entry which is preliminary data.</text>
</comment>
<feature type="transmembrane region" description="Helical" evidence="1">
    <location>
        <begin position="516"/>
        <end position="536"/>
    </location>
</feature>
<organism evidence="3 4">
    <name type="scientific">Tritrichomonas foetus</name>
    <dbReference type="NCBI Taxonomy" id="1144522"/>
    <lineage>
        <taxon>Eukaryota</taxon>
        <taxon>Metamonada</taxon>
        <taxon>Parabasalia</taxon>
        <taxon>Tritrichomonadida</taxon>
        <taxon>Tritrichomonadidae</taxon>
        <taxon>Tritrichomonas</taxon>
    </lineage>
</organism>
<proteinExistence type="predicted"/>
<dbReference type="CDD" id="cd00185">
    <property type="entry name" value="TNFRSF"/>
    <property type="match status" value="1"/>
</dbReference>
<dbReference type="Gene3D" id="2.10.50.10">
    <property type="entry name" value="Tumor Necrosis Factor Receptor, subunit A, domain 2"/>
    <property type="match status" value="1"/>
</dbReference>
<sequence>MCGHSLKNKRAKCQIFNQSKKLMLIFVFFLVTKSKFPDSKISEISDSQFVNLCENSTQNICIFENFQENSSYQIKADGNNTLYVVSENTQSNRITRIVQLDTYGNIIFQSLVNTILEIESELNVYGHLDISRYHLFTKNIILHEDAVLIAGIIEAQSITYKCGTGFSCPSISAKFIQATNDNLNIAFDEPNEEDKKNPPLNNESIILTAYSYRCPSVNFDLLNNSHEFGSVFLTCNTETITSTNRNNLNTFSASNSLSTISYYTARFIGCRSPRYISNGECNLCPGTNSAAITDGSFTCQTREAGSEYISSTRECKLCEPGTYYDNETKTCRACPIGSYQNDYGKLNCIKCPENSTTILTGQSTLKSCVCPAGYHGHYGEICVECDEFEDSPFGSISSNAEPGYWQDINKLITPLQCLPSYACLGNNTCSKEYEGKFCGSCANGYFRLHQGCFKCHTSLPVILGILMLVYVIFIFYVTIYHESLLSVLIITFVFLQEVSLFAFFNTTEKFSSAEFVSYLSFFLFKSTTFPITMFWLS</sequence>
<dbReference type="Proteomes" id="UP000179807">
    <property type="component" value="Unassembled WGS sequence"/>
</dbReference>
<keyword evidence="1" id="KW-0472">Membrane</keyword>
<dbReference type="PANTHER" id="PTHR11319">
    <property type="entry name" value="G PROTEIN-COUPLED RECEPTOR-RELATED"/>
    <property type="match status" value="1"/>
</dbReference>
<dbReference type="Pfam" id="PF07699">
    <property type="entry name" value="Ephrin_rec_like"/>
    <property type="match status" value="1"/>
</dbReference>
<feature type="transmembrane region" description="Helical" evidence="1">
    <location>
        <begin position="484"/>
        <end position="504"/>
    </location>
</feature>
<dbReference type="InterPro" id="IPR011641">
    <property type="entry name" value="Tyr-kin_ephrin_A/B_rcpt-like"/>
</dbReference>
<keyword evidence="1" id="KW-1133">Transmembrane helix</keyword>
<accession>A0A1J4J1Y6</accession>
<name>A0A1J4J1Y6_9EUKA</name>
<gene>
    <name evidence="3" type="ORF">TRFO_12339</name>
</gene>
<evidence type="ECO:0000256" key="1">
    <source>
        <dbReference type="SAM" id="Phobius"/>
    </source>
</evidence>
<feature type="transmembrane region" description="Helical" evidence="1">
    <location>
        <begin position="457"/>
        <end position="477"/>
    </location>
</feature>
<reference evidence="3" key="1">
    <citation type="submission" date="2016-10" db="EMBL/GenBank/DDBJ databases">
        <authorList>
            <person name="Benchimol M."/>
            <person name="Almeida L.G."/>
            <person name="Vasconcelos A.T."/>
            <person name="Perreira-Neves A."/>
            <person name="Rosa I.A."/>
            <person name="Tasca T."/>
            <person name="Bogo M.R."/>
            <person name="de Souza W."/>
        </authorList>
    </citation>
    <scope>NUCLEOTIDE SEQUENCE [LARGE SCALE GENOMIC DNA]</scope>
    <source>
        <strain evidence="3">K</strain>
    </source>
</reference>
<keyword evidence="1" id="KW-0812">Transmembrane</keyword>
<keyword evidence="4" id="KW-1185">Reference proteome</keyword>
<evidence type="ECO:0000259" key="2">
    <source>
        <dbReference type="Pfam" id="PF07699"/>
    </source>
</evidence>
<dbReference type="PANTHER" id="PTHR11319:SF35">
    <property type="entry name" value="OUTER MEMBRANE PROTEIN PMPC-RELATED"/>
    <property type="match status" value="1"/>
</dbReference>
<dbReference type="RefSeq" id="XP_068345914.1">
    <property type="nucleotide sequence ID" value="XM_068496575.1"/>
</dbReference>
<dbReference type="SUPFAM" id="SSF57184">
    <property type="entry name" value="Growth factor receptor domain"/>
    <property type="match status" value="1"/>
</dbReference>
<dbReference type="AlphaFoldDB" id="A0A1J4J1Y6"/>
<dbReference type="GeneID" id="94831279"/>